<organism evidence="2 3">
    <name type="scientific">Tritrichomonas musculus</name>
    <dbReference type="NCBI Taxonomy" id="1915356"/>
    <lineage>
        <taxon>Eukaryota</taxon>
        <taxon>Metamonada</taxon>
        <taxon>Parabasalia</taxon>
        <taxon>Tritrichomonadida</taxon>
        <taxon>Tritrichomonadidae</taxon>
        <taxon>Tritrichomonas</taxon>
    </lineage>
</organism>
<feature type="region of interest" description="Disordered" evidence="1">
    <location>
        <begin position="546"/>
        <end position="603"/>
    </location>
</feature>
<feature type="compositionally biased region" description="Low complexity" evidence="1">
    <location>
        <begin position="584"/>
        <end position="595"/>
    </location>
</feature>
<accession>A0ABR2L4S9</accession>
<evidence type="ECO:0000256" key="1">
    <source>
        <dbReference type="SAM" id="MobiDB-lite"/>
    </source>
</evidence>
<sequence length="688" mass="78931">MSYSTLQRLLLCVPPDTFNLANSFLDEIESIRFDSITRHRTLTVLPIAMLPEDKYPKKFLPPQQEFIQHVLSRPVLTSREATPTFIQYASLLVNYVHKNISLFAQAMAVRMDKCDSHYLIYSVIPGLFGFFISHDHTARAVEFYKAIMKIVPPEMASEIMKPFFTSVITYRFVEAVMYPFIYRFTSDPKIIKQINLKSITSNSSPNKLQSKSKIKTSQSFISDQDKHGFFSYFKRKTRNSFSNDASYNDIFQYAKMLCDLIIQSIPLLPVEALELIDLMYQRHWTQSEFNDFFFDHFFSYVSSLYISASPCLRADPVFKDVLNCVKNSSLLNPKFFHKAYFEGLTRFEIPPLYSMLDLPYLDFALTIADVAVATNAIENITELPPSLQGISYSKFSKDKFFKMFAVRSFVRKSQVSDLCLTMCPTQLANESKKKSNKKKQQKENENDNNQNMNDDYNYDEFNFGNDYQNSFYNLDIDPKKRPKVVDYNKEKSEMVVFNIKKFEVEDNPEFERIFLQEHFSSENEEKSANDITIDLIERIGPDACNFSSFNPSEGGNSDDFSQGGNAKTGNNDRNSKKSKKIFFDSNSTDNNVSDNLLKSSPSNEDLTIGRLAKEMDTEAQKPLVQTDSDQLINPQFNNSFINISSILNDNQSSDIINDQSPIVTGGNNNNVNGSQGKRGRPIKQASYQ</sequence>
<dbReference type="EMBL" id="JAPFFF010000002">
    <property type="protein sequence ID" value="KAK8897245.1"/>
    <property type="molecule type" value="Genomic_DNA"/>
</dbReference>
<feature type="region of interest" description="Disordered" evidence="1">
    <location>
        <begin position="430"/>
        <end position="458"/>
    </location>
</feature>
<feature type="compositionally biased region" description="Polar residues" evidence="1">
    <location>
        <begin position="546"/>
        <end position="572"/>
    </location>
</feature>
<protein>
    <submittedName>
        <fullName evidence="2">Uncharacterized protein</fullName>
    </submittedName>
</protein>
<comment type="caution">
    <text evidence="2">The sequence shown here is derived from an EMBL/GenBank/DDBJ whole genome shotgun (WGS) entry which is preliminary data.</text>
</comment>
<keyword evidence="3" id="KW-1185">Reference proteome</keyword>
<name>A0ABR2L4S9_9EUKA</name>
<proteinExistence type="predicted"/>
<reference evidence="2 3" key="1">
    <citation type="submission" date="2024-04" db="EMBL/GenBank/DDBJ databases">
        <title>Tritrichomonas musculus Genome.</title>
        <authorList>
            <person name="Alves-Ferreira E."/>
            <person name="Grigg M."/>
            <person name="Lorenzi H."/>
            <person name="Galac M."/>
        </authorList>
    </citation>
    <scope>NUCLEOTIDE SEQUENCE [LARGE SCALE GENOMIC DNA]</scope>
    <source>
        <strain evidence="2 3">EAF2021</strain>
    </source>
</reference>
<evidence type="ECO:0000313" key="3">
    <source>
        <dbReference type="Proteomes" id="UP001470230"/>
    </source>
</evidence>
<gene>
    <name evidence="2" type="ORF">M9Y10_015184</name>
</gene>
<feature type="region of interest" description="Disordered" evidence="1">
    <location>
        <begin position="657"/>
        <end position="688"/>
    </location>
</feature>
<dbReference type="Proteomes" id="UP001470230">
    <property type="component" value="Unassembled WGS sequence"/>
</dbReference>
<evidence type="ECO:0000313" key="2">
    <source>
        <dbReference type="EMBL" id="KAK8897245.1"/>
    </source>
</evidence>